<keyword evidence="3" id="KW-1185">Reference proteome</keyword>
<feature type="transmembrane region" description="Helical" evidence="1">
    <location>
        <begin position="95"/>
        <end position="115"/>
    </location>
</feature>
<dbReference type="InParanoid" id="A0A024G5W2"/>
<evidence type="ECO:0000313" key="2">
    <source>
        <dbReference type="EMBL" id="CCI42255.1"/>
    </source>
</evidence>
<reference evidence="2 3" key="1">
    <citation type="submission" date="2012-05" db="EMBL/GenBank/DDBJ databases">
        <title>Recombination and specialization in a pathogen metapopulation.</title>
        <authorList>
            <person name="Gardiner A."/>
            <person name="Kemen E."/>
            <person name="Schultz-Larsen T."/>
            <person name="MacLean D."/>
            <person name="Van Oosterhout C."/>
            <person name="Jones J.D.G."/>
        </authorList>
    </citation>
    <scope>NUCLEOTIDE SEQUENCE [LARGE SCALE GENOMIC DNA]</scope>
    <source>
        <strain evidence="2 3">Ac Nc2</strain>
    </source>
</reference>
<dbReference type="Proteomes" id="UP000053237">
    <property type="component" value="Unassembled WGS sequence"/>
</dbReference>
<organism evidence="2 3">
    <name type="scientific">Albugo candida</name>
    <dbReference type="NCBI Taxonomy" id="65357"/>
    <lineage>
        <taxon>Eukaryota</taxon>
        <taxon>Sar</taxon>
        <taxon>Stramenopiles</taxon>
        <taxon>Oomycota</taxon>
        <taxon>Peronosporomycetes</taxon>
        <taxon>Albuginales</taxon>
        <taxon>Albuginaceae</taxon>
        <taxon>Albugo</taxon>
    </lineage>
</organism>
<accession>A0A024G5W2</accession>
<evidence type="ECO:0000313" key="3">
    <source>
        <dbReference type="Proteomes" id="UP000053237"/>
    </source>
</evidence>
<protein>
    <submittedName>
        <fullName evidence="2">Uncharacterized protein</fullName>
    </submittedName>
</protein>
<comment type="caution">
    <text evidence="2">The sequence shown here is derived from an EMBL/GenBank/DDBJ whole genome shotgun (WGS) entry which is preliminary data.</text>
</comment>
<dbReference type="EMBL" id="CAIX01000031">
    <property type="protein sequence ID" value="CCI42255.1"/>
    <property type="molecule type" value="Genomic_DNA"/>
</dbReference>
<evidence type="ECO:0000256" key="1">
    <source>
        <dbReference type="SAM" id="Phobius"/>
    </source>
</evidence>
<sequence length="116" mass="13194">MRMLPLIITTLPTDARNVVCFISLDFMIKMLDCTHVTIDSGVCAFLCIAINIRDVSMSLLIDKIDKVYLHVRRFEHFVPIIHTSTAHRDKSNSMIVLYLITMNVVFFSVFSSIIAA</sequence>
<gene>
    <name evidence="2" type="ORF">BN9_030390</name>
</gene>
<proteinExistence type="predicted"/>
<keyword evidence="1" id="KW-0812">Transmembrane</keyword>
<name>A0A024G5W2_9STRA</name>
<keyword evidence="1" id="KW-1133">Transmembrane helix</keyword>
<keyword evidence="1" id="KW-0472">Membrane</keyword>
<dbReference type="AlphaFoldDB" id="A0A024G5W2"/>